<dbReference type="Proteomes" id="UP000287224">
    <property type="component" value="Unassembled WGS sequence"/>
</dbReference>
<sequence length="143" mass="16311">MSKHTIELTFEQCQQLERLVKAGKAPARQILLKTDSSQQGPAWTDQQIQSAFGVGRTTIWRVRERFLSTGLLDALARREQPDRPEKRKLDGEKEAHLIALICAGPPEDQERWSLRLLAEKLVQLAEVEMISHETVRQALKKTS</sequence>
<organism evidence="1 2">
    <name type="scientific">Dictyobacter aurantiacus</name>
    <dbReference type="NCBI Taxonomy" id="1936993"/>
    <lineage>
        <taxon>Bacteria</taxon>
        <taxon>Bacillati</taxon>
        <taxon>Chloroflexota</taxon>
        <taxon>Ktedonobacteria</taxon>
        <taxon>Ktedonobacterales</taxon>
        <taxon>Dictyobacteraceae</taxon>
        <taxon>Dictyobacter</taxon>
    </lineage>
</organism>
<reference evidence="2" key="1">
    <citation type="submission" date="2018-12" db="EMBL/GenBank/DDBJ databases">
        <title>Tengunoibacter tsumagoiensis gen. nov., sp. nov., Dictyobacter kobayashii sp. nov., D. alpinus sp. nov., and D. joshuensis sp. nov. and description of Dictyobacteraceae fam. nov. within the order Ktedonobacterales isolated from Tengu-no-mugimeshi.</title>
        <authorList>
            <person name="Wang C.M."/>
            <person name="Zheng Y."/>
            <person name="Sakai Y."/>
            <person name="Toyoda A."/>
            <person name="Minakuchi Y."/>
            <person name="Abe K."/>
            <person name="Yokota A."/>
            <person name="Yabe S."/>
        </authorList>
    </citation>
    <scope>NUCLEOTIDE SEQUENCE [LARGE SCALE GENOMIC DNA]</scope>
    <source>
        <strain evidence="2">S-27</strain>
    </source>
</reference>
<dbReference type="Pfam" id="PF13565">
    <property type="entry name" value="HTH_32"/>
    <property type="match status" value="1"/>
</dbReference>
<comment type="caution">
    <text evidence="1">The sequence shown here is derived from an EMBL/GenBank/DDBJ whole genome shotgun (WGS) entry which is preliminary data.</text>
</comment>
<gene>
    <name evidence="1" type="ORF">KDAU_66090</name>
</gene>
<dbReference type="SUPFAM" id="SSF46689">
    <property type="entry name" value="Homeodomain-like"/>
    <property type="match status" value="1"/>
</dbReference>
<keyword evidence="2" id="KW-1185">Reference proteome</keyword>
<evidence type="ECO:0000313" key="1">
    <source>
        <dbReference type="EMBL" id="GCE09280.1"/>
    </source>
</evidence>
<dbReference type="AlphaFoldDB" id="A0A401ZR61"/>
<dbReference type="InterPro" id="IPR009057">
    <property type="entry name" value="Homeodomain-like_sf"/>
</dbReference>
<evidence type="ECO:0000313" key="2">
    <source>
        <dbReference type="Proteomes" id="UP000287224"/>
    </source>
</evidence>
<protein>
    <recommendedName>
        <fullName evidence="3">Transposase</fullName>
    </recommendedName>
</protein>
<dbReference type="EMBL" id="BIFQ01000002">
    <property type="protein sequence ID" value="GCE09280.1"/>
    <property type="molecule type" value="Genomic_DNA"/>
</dbReference>
<evidence type="ECO:0008006" key="3">
    <source>
        <dbReference type="Google" id="ProtNLM"/>
    </source>
</evidence>
<proteinExistence type="predicted"/>
<accession>A0A401ZR61</accession>
<name>A0A401ZR61_9CHLR</name>